<sequence length="69" mass="8304">MAICRSERPTDGEKERRWHLSGEEERKRRKRRGRGEEEERKRRGRGEEEEKKCFYLSGPQLIVSLDPTC</sequence>
<gene>
    <name evidence="2" type="ORF">CgunFtcFv8_016982</name>
</gene>
<dbReference type="Proteomes" id="UP001331515">
    <property type="component" value="Unassembled WGS sequence"/>
</dbReference>
<dbReference type="EMBL" id="JAURVH010001529">
    <property type="protein sequence ID" value="KAK5908968.1"/>
    <property type="molecule type" value="Genomic_DNA"/>
</dbReference>
<name>A0AAN8CXE5_CHAGU</name>
<evidence type="ECO:0000313" key="2">
    <source>
        <dbReference type="EMBL" id="KAK5908968.1"/>
    </source>
</evidence>
<feature type="region of interest" description="Disordered" evidence="1">
    <location>
        <begin position="1"/>
        <end position="49"/>
    </location>
</feature>
<protein>
    <submittedName>
        <fullName evidence="2">Uncharacterized protein</fullName>
    </submittedName>
</protein>
<feature type="compositionally biased region" description="Basic and acidic residues" evidence="1">
    <location>
        <begin position="1"/>
        <end position="26"/>
    </location>
</feature>
<feature type="compositionally biased region" description="Basic and acidic residues" evidence="1">
    <location>
        <begin position="34"/>
        <end position="49"/>
    </location>
</feature>
<proteinExistence type="predicted"/>
<accession>A0AAN8CXE5</accession>
<evidence type="ECO:0000256" key="1">
    <source>
        <dbReference type="SAM" id="MobiDB-lite"/>
    </source>
</evidence>
<dbReference type="AlphaFoldDB" id="A0AAN8CXE5"/>
<keyword evidence="3" id="KW-1185">Reference proteome</keyword>
<organism evidence="2 3">
    <name type="scientific">Champsocephalus gunnari</name>
    <name type="common">Mackerel icefish</name>
    <dbReference type="NCBI Taxonomy" id="52237"/>
    <lineage>
        <taxon>Eukaryota</taxon>
        <taxon>Metazoa</taxon>
        <taxon>Chordata</taxon>
        <taxon>Craniata</taxon>
        <taxon>Vertebrata</taxon>
        <taxon>Euteleostomi</taxon>
        <taxon>Actinopterygii</taxon>
        <taxon>Neopterygii</taxon>
        <taxon>Teleostei</taxon>
        <taxon>Neoteleostei</taxon>
        <taxon>Acanthomorphata</taxon>
        <taxon>Eupercaria</taxon>
        <taxon>Perciformes</taxon>
        <taxon>Notothenioidei</taxon>
        <taxon>Channichthyidae</taxon>
        <taxon>Champsocephalus</taxon>
    </lineage>
</organism>
<comment type="caution">
    <text evidence="2">The sequence shown here is derived from an EMBL/GenBank/DDBJ whole genome shotgun (WGS) entry which is preliminary data.</text>
</comment>
<reference evidence="2 3" key="1">
    <citation type="journal article" date="2023" name="Mol. Biol. Evol.">
        <title>Genomics of Secondarily Temperate Adaptation in the Only Non-Antarctic Icefish.</title>
        <authorList>
            <person name="Rivera-Colon A.G."/>
            <person name="Rayamajhi N."/>
            <person name="Minhas B.F."/>
            <person name="Madrigal G."/>
            <person name="Bilyk K.T."/>
            <person name="Yoon V."/>
            <person name="Hune M."/>
            <person name="Gregory S."/>
            <person name="Cheng C.H.C."/>
            <person name="Catchen J.M."/>
        </authorList>
    </citation>
    <scope>NUCLEOTIDE SEQUENCE [LARGE SCALE GENOMIC DNA]</scope>
    <source>
        <tissue evidence="2">White muscle</tissue>
    </source>
</reference>
<evidence type="ECO:0000313" key="3">
    <source>
        <dbReference type="Proteomes" id="UP001331515"/>
    </source>
</evidence>